<gene>
    <name evidence="1" type="ORF">PPYR_09880</name>
</gene>
<proteinExistence type="predicted"/>
<dbReference type="InParanoid" id="A0A5N4AET4"/>
<dbReference type="Proteomes" id="UP000327044">
    <property type="component" value="Unassembled WGS sequence"/>
</dbReference>
<reference evidence="1 2" key="1">
    <citation type="journal article" date="2018" name="Elife">
        <title>Firefly genomes illuminate parallel origins of bioluminescence in beetles.</title>
        <authorList>
            <person name="Fallon T.R."/>
            <person name="Lower S.E."/>
            <person name="Chang C.H."/>
            <person name="Bessho-Uehara M."/>
            <person name="Martin G.J."/>
            <person name="Bewick A.J."/>
            <person name="Behringer M."/>
            <person name="Debat H.J."/>
            <person name="Wong I."/>
            <person name="Day J.C."/>
            <person name="Suvorov A."/>
            <person name="Silva C.J."/>
            <person name="Stanger-Hall K.F."/>
            <person name="Hall D.W."/>
            <person name="Schmitz R.J."/>
            <person name="Nelson D.R."/>
            <person name="Lewis S.M."/>
            <person name="Shigenobu S."/>
            <person name="Bybee S.M."/>
            <person name="Larracuente A.M."/>
            <person name="Oba Y."/>
            <person name="Weng J.K."/>
        </authorList>
    </citation>
    <scope>NUCLEOTIDE SEQUENCE [LARGE SCALE GENOMIC DNA]</scope>
    <source>
        <strain evidence="1">1611_PpyrPB1</strain>
        <tissue evidence="1">Whole body</tissue>
    </source>
</reference>
<comment type="caution">
    <text evidence="1">The sequence shown here is derived from an EMBL/GenBank/DDBJ whole genome shotgun (WGS) entry which is preliminary data.</text>
</comment>
<keyword evidence="2" id="KW-1185">Reference proteome</keyword>
<evidence type="ECO:0000313" key="2">
    <source>
        <dbReference type="Proteomes" id="UP000327044"/>
    </source>
</evidence>
<evidence type="ECO:0008006" key="3">
    <source>
        <dbReference type="Google" id="ProtNLM"/>
    </source>
</evidence>
<dbReference type="AlphaFoldDB" id="A0A5N4AET4"/>
<evidence type="ECO:0000313" key="1">
    <source>
        <dbReference type="EMBL" id="KAB0795819.1"/>
    </source>
</evidence>
<feature type="non-terminal residue" evidence="1">
    <location>
        <position position="1"/>
    </location>
</feature>
<accession>A0A5N4AET4</accession>
<dbReference type="EMBL" id="VVIM01000007">
    <property type="protein sequence ID" value="KAB0795819.1"/>
    <property type="molecule type" value="Genomic_DNA"/>
</dbReference>
<feature type="non-terminal residue" evidence="1">
    <location>
        <position position="85"/>
    </location>
</feature>
<protein>
    <recommendedName>
        <fullName evidence="3">DDE-1 domain-containing protein</fullName>
    </recommendedName>
</protein>
<organism evidence="1 2">
    <name type="scientific">Photinus pyralis</name>
    <name type="common">Common eastern firefly</name>
    <name type="synonym">Lampyris pyralis</name>
    <dbReference type="NCBI Taxonomy" id="7054"/>
    <lineage>
        <taxon>Eukaryota</taxon>
        <taxon>Metazoa</taxon>
        <taxon>Ecdysozoa</taxon>
        <taxon>Arthropoda</taxon>
        <taxon>Hexapoda</taxon>
        <taxon>Insecta</taxon>
        <taxon>Pterygota</taxon>
        <taxon>Neoptera</taxon>
        <taxon>Endopterygota</taxon>
        <taxon>Coleoptera</taxon>
        <taxon>Polyphaga</taxon>
        <taxon>Elateriformia</taxon>
        <taxon>Elateroidea</taxon>
        <taxon>Lampyridae</taxon>
        <taxon>Lampyrinae</taxon>
        <taxon>Photinus</taxon>
    </lineage>
</organism>
<sequence length="85" mass="9893">HTRNIDPASENLVNILCLPPHSTHKLQRLDKSFMGPLKVYYSEEIRIWIRQNQRALSPFDIMELFGRAYAKVQTYTIAANGFRTT</sequence>
<name>A0A5N4AET4_PHOPY</name>